<protein>
    <submittedName>
        <fullName evidence="7">RICIN domain-containing protein</fullName>
    </submittedName>
</protein>
<keyword evidence="3 4" id="KW-0378">Hydrolase</keyword>
<reference evidence="7 8" key="1">
    <citation type="submission" date="2020-11" db="EMBL/GenBank/DDBJ databases">
        <authorList>
            <person name="Kim M.K."/>
        </authorList>
    </citation>
    <scope>NUCLEOTIDE SEQUENCE [LARGE SCALE GENOMIC DNA]</scope>
    <source>
        <strain evidence="7 8">BT683</strain>
    </source>
</reference>
<dbReference type="Pfam" id="PF17189">
    <property type="entry name" value="Glyco_hydro_30C"/>
    <property type="match status" value="1"/>
</dbReference>
<dbReference type="RefSeq" id="WP_196283647.1">
    <property type="nucleotide sequence ID" value="NZ_JADQDQ010000011.1"/>
</dbReference>
<keyword evidence="4" id="KW-0326">Glycosidase</keyword>
<evidence type="ECO:0000256" key="4">
    <source>
        <dbReference type="RuleBase" id="RU361188"/>
    </source>
</evidence>
<evidence type="ECO:0000256" key="1">
    <source>
        <dbReference type="ARBA" id="ARBA00005382"/>
    </source>
</evidence>
<dbReference type="SMART" id="SM00458">
    <property type="entry name" value="RICIN"/>
    <property type="match status" value="1"/>
</dbReference>
<dbReference type="Proteomes" id="UP000597617">
    <property type="component" value="Unassembled WGS sequence"/>
</dbReference>
<organism evidence="7 8">
    <name type="scientific">Hymenobacter jeongseonensis</name>
    <dbReference type="NCBI Taxonomy" id="2791027"/>
    <lineage>
        <taxon>Bacteria</taxon>
        <taxon>Pseudomonadati</taxon>
        <taxon>Bacteroidota</taxon>
        <taxon>Cytophagia</taxon>
        <taxon>Cytophagales</taxon>
        <taxon>Hymenobacteraceae</taxon>
        <taxon>Hymenobacter</taxon>
    </lineage>
</organism>
<dbReference type="PANTHER" id="PTHR11069">
    <property type="entry name" value="GLUCOSYLCERAMIDASE"/>
    <property type="match status" value="1"/>
</dbReference>
<dbReference type="Gene3D" id="3.20.20.80">
    <property type="entry name" value="Glycosidases"/>
    <property type="match status" value="1"/>
</dbReference>
<sequence>MKKLSRPFYSLLAATLALLPLSASRPAAPLANEPVSVWITTGDQSKLLQAQANVSFSSSAPGAGTTITVNEGTTYQSMDGFGASMTGSSAFLLNRRMSTSQRDALLNDLFGSGGIRLGFLRHTMGGSDFSAQGDFTYNDRSQGQTDANLVNFSIANDLVDVVPMLKAAYARNPNLKIMGSPWSAPAWMKETYNLRGGGWLNTAWYQAYANYFVKYVQAYNAQGLPVYAVTLQNEPLYAAPYMAMRMDAGNQAAFLKNNIGPAFQAANINTKLIVYDHNWDRPDYPNAVFADAAAAQYAAGSAFHGYSPTSGIANQTAVHNAYPGKDIWFTEVSGSAGGNFAGDLKWHASNILIGTTRNWAKCALEWNLALDQNNGPTNGGCTTCRGVVTVNNGTGAVTKNVEYYVLGHASKFVDAGALRIASNSNAGGIETVAFRNPDGSKVLIALNNGNGASTFKVQWGSQSFNYTLPAGALATYKWNGGGSTPPAGVSNIPVGRTYEISAKHSGKALEVSASSTANGGRVQQWGWVSGANQKWRVLDLGGGYVRIVNLNSNKSLDIAGPSTANGALVHQWDWSSGDSQAWLVQQQTDGTYRIQSKYSGKALDVPSASLADGTAVQQWDWTGADNQRWWFSDQGAARTALATAGSAADARLQVYPTSVDQELTFDYTARGAETLQVQLVDALGKNVVLPAAIPVHSGLNQLRLSVGAASPGLYVLRVLTGEGYLQRRILIHR</sequence>
<dbReference type="InterPro" id="IPR013780">
    <property type="entry name" value="Glyco_hydro_b"/>
</dbReference>
<comment type="caution">
    <text evidence="7">The sequence shown here is derived from an EMBL/GenBank/DDBJ whole genome shotgun (WGS) entry which is preliminary data.</text>
</comment>
<dbReference type="EMBL" id="JADQDQ010000011">
    <property type="protein sequence ID" value="MBF9239294.1"/>
    <property type="molecule type" value="Genomic_DNA"/>
</dbReference>
<evidence type="ECO:0000256" key="5">
    <source>
        <dbReference type="SAM" id="SignalP"/>
    </source>
</evidence>
<dbReference type="NCBIfam" id="TIGR04183">
    <property type="entry name" value="Por_Secre_tail"/>
    <property type="match status" value="1"/>
</dbReference>
<dbReference type="InterPro" id="IPR035992">
    <property type="entry name" value="Ricin_B-like_lectins"/>
</dbReference>
<feature type="domain" description="Ricin B lectin" evidence="6">
    <location>
        <begin position="496"/>
        <end position="632"/>
    </location>
</feature>
<evidence type="ECO:0000313" key="8">
    <source>
        <dbReference type="Proteomes" id="UP000597617"/>
    </source>
</evidence>
<dbReference type="SUPFAM" id="SSF51445">
    <property type="entry name" value="(Trans)glycosidases"/>
    <property type="match status" value="1"/>
</dbReference>
<keyword evidence="2 5" id="KW-0732">Signal</keyword>
<dbReference type="SUPFAM" id="SSF50370">
    <property type="entry name" value="Ricin B-like lectins"/>
    <property type="match status" value="1"/>
</dbReference>
<dbReference type="Pfam" id="PF14200">
    <property type="entry name" value="RicinB_lectin_2"/>
    <property type="match status" value="2"/>
</dbReference>
<dbReference type="CDD" id="cd00161">
    <property type="entry name" value="beta-trefoil_Ricin-like"/>
    <property type="match status" value="1"/>
</dbReference>
<keyword evidence="8" id="KW-1185">Reference proteome</keyword>
<dbReference type="InterPro" id="IPR033452">
    <property type="entry name" value="GH30_C"/>
</dbReference>
<dbReference type="InterPro" id="IPR000772">
    <property type="entry name" value="Ricin_B_lectin"/>
</dbReference>
<evidence type="ECO:0000256" key="2">
    <source>
        <dbReference type="ARBA" id="ARBA00022729"/>
    </source>
</evidence>
<gene>
    <name evidence="7" type="ORF">I2I05_18020</name>
</gene>
<dbReference type="Pfam" id="PF02055">
    <property type="entry name" value="Glyco_hydro_30"/>
    <property type="match status" value="1"/>
</dbReference>
<dbReference type="PROSITE" id="PS50231">
    <property type="entry name" value="RICIN_B_LECTIN"/>
    <property type="match status" value="1"/>
</dbReference>
<dbReference type="PRINTS" id="PR00843">
    <property type="entry name" value="GLHYDRLASE30"/>
</dbReference>
<name>A0ABS0ILP2_9BACT</name>
<evidence type="ECO:0000259" key="6">
    <source>
        <dbReference type="SMART" id="SM00458"/>
    </source>
</evidence>
<comment type="similarity">
    <text evidence="1 4">Belongs to the glycosyl hydrolase 30 family.</text>
</comment>
<feature type="signal peptide" evidence="5">
    <location>
        <begin position="1"/>
        <end position="27"/>
    </location>
</feature>
<accession>A0ABS0ILP2</accession>
<feature type="chain" id="PRO_5046109652" evidence="5">
    <location>
        <begin position="28"/>
        <end position="733"/>
    </location>
</feature>
<dbReference type="InterPro" id="IPR033453">
    <property type="entry name" value="Glyco_hydro_30_TIM-barrel"/>
</dbReference>
<evidence type="ECO:0000313" key="7">
    <source>
        <dbReference type="EMBL" id="MBF9239294.1"/>
    </source>
</evidence>
<proteinExistence type="inferred from homology"/>
<dbReference type="InterPro" id="IPR001139">
    <property type="entry name" value="Glyco_hydro_30"/>
</dbReference>
<dbReference type="SUPFAM" id="SSF51011">
    <property type="entry name" value="Glycosyl hydrolase domain"/>
    <property type="match status" value="1"/>
</dbReference>
<dbReference type="Gene3D" id="2.60.40.1180">
    <property type="entry name" value="Golgi alpha-mannosidase II"/>
    <property type="match status" value="1"/>
</dbReference>
<dbReference type="InterPro" id="IPR017853">
    <property type="entry name" value="GH"/>
</dbReference>
<dbReference type="InterPro" id="IPR026444">
    <property type="entry name" value="Secre_tail"/>
</dbReference>
<dbReference type="PANTHER" id="PTHR11069:SF23">
    <property type="entry name" value="LYSOSOMAL ACID GLUCOSYLCERAMIDASE"/>
    <property type="match status" value="1"/>
</dbReference>
<evidence type="ECO:0000256" key="3">
    <source>
        <dbReference type="ARBA" id="ARBA00022801"/>
    </source>
</evidence>
<dbReference type="Gene3D" id="2.80.10.50">
    <property type="match status" value="1"/>
</dbReference>